<dbReference type="PANTHER" id="PTHR11757">
    <property type="entry name" value="PROTEASE FAMILY S9A OLIGOPEPTIDASE"/>
    <property type="match status" value="1"/>
</dbReference>
<gene>
    <name evidence="3" type="ORF">ABQM86_00740</name>
</gene>
<dbReference type="PANTHER" id="PTHR11757:SF19">
    <property type="entry name" value="PROLYL ENDOPEPTIDASE-LIKE"/>
    <property type="match status" value="1"/>
</dbReference>
<organism evidence="3">
    <name type="scientific">Paenarthrobacter sp. AMU7</name>
    <dbReference type="NCBI Taxonomy" id="3162492"/>
    <lineage>
        <taxon>Bacteria</taxon>
        <taxon>Bacillati</taxon>
        <taxon>Actinomycetota</taxon>
        <taxon>Actinomycetes</taxon>
        <taxon>Micrococcales</taxon>
        <taxon>Micrococcaceae</taxon>
        <taxon>Paenarthrobacter</taxon>
    </lineage>
</organism>
<dbReference type="InterPro" id="IPR051543">
    <property type="entry name" value="Serine_Peptidase_S9A"/>
</dbReference>
<comment type="similarity">
    <text evidence="1">Belongs to the peptidase S9A family.</text>
</comment>
<evidence type="ECO:0000256" key="1">
    <source>
        <dbReference type="ARBA" id="ARBA00005228"/>
    </source>
</evidence>
<evidence type="ECO:0000259" key="2">
    <source>
        <dbReference type="Pfam" id="PF00326"/>
    </source>
</evidence>
<dbReference type="InterPro" id="IPR002470">
    <property type="entry name" value="Peptidase_S9A"/>
</dbReference>
<dbReference type="EMBL" id="CP165735">
    <property type="protein sequence ID" value="XDV71752.1"/>
    <property type="molecule type" value="Genomic_DNA"/>
</dbReference>
<dbReference type="PRINTS" id="PR00862">
    <property type="entry name" value="PROLIGOPTASE"/>
</dbReference>
<proteinExistence type="inferred from homology"/>
<dbReference type="AlphaFoldDB" id="A0AB39YT87"/>
<dbReference type="InterPro" id="IPR001375">
    <property type="entry name" value="Peptidase_S9_cat"/>
</dbReference>
<dbReference type="InterPro" id="IPR029058">
    <property type="entry name" value="AB_hydrolase_fold"/>
</dbReference>
<name>A0AB39YT87_9MICC</name>
<dbReference type="SUPFAM" id="SSF50993">
    <property type="entry name" value="Peptidase/esterase 'gauge' domain"/>
    <property type="match status" value="1"/>
</dbReference>
<feature type="domain" description="Peptidase S9 prolyl oligopeptidase catalytic" evidence="2">
    <location>
        <begin position="362"/>
        <end position="563"/>
    </location>
</feature>
<dbReference type="Pfam" id="PF00326">
    <property type="entry name" value="Peptidase_S9"/>
    <property type="match status" value="1"/>
</dbReference>
<dbReference type="InterPro" id="IPR011042">
    <property type="entry name" value="6-blade_b-propeller_TolB-like"/>
</dbReference>
<dbReference type="GO" id="GO:0006508">
    <property type="term" value="P:proteolysis"/>
    <property type="evidence" value="ECO:0007669"/>
    <property type="project" value="InterPro"/>
</dbReference>
<dbReference type="RefSeq" id="WP_369745702.1">
    <property type="nucleotide sequence ID" value="NZ_CP165735.1"/>
</dbReference>
<reference evidence="3" key="1">
    <citation type="submission" date="2024-07" db="EMBL/GenBank/DDBJ databases">
        <authorList>
            <person name="Li J."/>
            <person name="Wei H."/>
            <person name="Ma J."/>
        </authorList>
    </citation>
    <scope>NUCLEOTIDE SEQUENCE</scope>
    <source>
        <strain evidence="3">AMU7</strain>
    </source>
</reference>
<dbReference type="GO" id="GO:0004252">
    <property type="term" value="F:serine-type endopeptidase activity"/>
    <property type="evidence" value="ECO:0007669"/>
    <property type="project" value="InterPro"/>
</dbReference>
<evidence type="ECO:0000313" key="3">
    <source>
        <dbReference type="EMBL" id="XDV71752.1"/>
    </source>
</evidence>
<protein>
    <submittedName>
        <fullName evidence="3">Prolyl oligopeptidase family serine peptidase</fullName>
    </submittedName>
</protein>
<accession>A0AB39YT87</accession>
<dbReference type="Gene3D" id="2.120.10.30">
    <property type="entry name" value="TolB, C-terminal domain"/>
    <property type="match status" value="1"/>
</dbReference>
<sequence>MNTLEEAVPGRGLRPHFRSLLERWDSTPRQGLPQFAGGQAAFLWRGPGEAFASLHLAAEAGLRDAWNVRRAHPGVAAPPGVRLPTAPGTIVRGFTISPDGTRIAALLSTSASELAETWILAAGTQPVHIPGATAWYAAPVWEPDGGGIWVLTGKPPCQQIMHCPLDAGHPQELPFPTDLGSTTGSRLSLTRARGNLRLAAKNPGTGTREWELESGAWHPTAAPAGGIRVELASDHHGTTVTLDSRPVYRLSPAEYVSSFAIQPHADGTDLWLQTASPERPSGVFCVDEPVRSNESSRDPSGNILHQRVTAVASDGVGIPLVISARASDLGPDGLPARPLPLILTCYGGFGVTHRTEAEPSVPAWLESGGVYVAAQLRGGGEMGRDWHEAGRGPRKMRTIQDLIDVAGFLTSAGWTTPGQTVPFGASHGGLVVTAAALLSPASFGGVVAVAPLLDTVDLHRHGLGKQWLHEFGADGECSDHDRAAYSPVHVVGGLGSAAGLPPLLCCLLGRDERVDNKAAVEVVTGIRERGGRAWLLQEDRGGHGQRAAPDVLDFSAAVLAFAASISREATPGSEPCP</sequence>
<dbReference type="SUPFAM" id="SSF53474">
    <property type="entry name" value="alpha/beta-Hydrolases"/>
    <property type="match status" value="1"/>
</dbReference>
<dbReference type="Gene3D" id="3.40.50.1820">
    <property type="entry name" value="alpha/beta hydrolase"/>
    <property type="match status" value="1"/>
</dbReference>